<dbReference type="Pfam" id="PF13399">
    <property type="entry name" value="LytR_C"/>
    <property type="match status" value="1"/>
</dbReference>
<dbReference type="AlphaFoldDB" id="A0AAU9E0N0"/>
<keyword evidence="1" id="KW-1133">Transmembrane helix</keyword>
<reference evidence="3 4" key="1">
    <citation type="submission" date="2022-11" db="EMBL/GenBank/DDBJ databases">
        <title>Haliovirga abyssi gen. nov., sp. nov., a mesophilic fermentative bacterium isolated from the Iheya North hydrothermal field and the proposal of Haliovirgaceae fam. nov.</title>
        <authorList>
            <person name="Miyazaki U."/>
            <person name="Tame A."/>
            <person name="Miyazaki J."/>
            <person name="Takai K."/>
            <person name="Sawayama S."/>
            <person name="Kitajima M."/>
            <person name="Okamoto A."/>
            <person name="Nakagawa S."/>
        </authorList>
    </citation>
    <scope>NUCLEOTIDE SEQUENCE [LARGE SCALE GENOMIC DNA]</scope>
    <source>
        <strain evidence="3 4">IC12</strain>
    </source>
</reference>
<dbReference type="InterPro" id="IPR027381">
    <property type="entry name" value="LytR/CpsA/Psr_C"/>
</dbReference>
<feature type="domain" description="LytR/CpsA/Psr regulator C-terminal" evidence="2">
    <location>
        <begin position="158"/>
        <end position="239"/>
    </location>
</feature>
<accession>A0AAU9E0N0</accession>
<evidence type="ECO:0000313" key="4">
    <source>
        <dbReference type="Proteomes" id="UP001321582"/>
    </source>
</evidence>
<dbReference type="RefSeq" id="WP_307904831.1">
    <property type="nucleotide sequence ID" value="NZ_AP027059.1"/>
</dbReference>
<keyword evidence="1" id="KW-0812">Transmembrane</keyword>
<dbReference type="Proteomes" id="UP001321582">
    <property type="component" value="Chromosome"/>
</dbReference>
<dbReference type="KEGG" id="haby:HLVA_04590"/>
<organism evidence="3 4">
    <name type="scientific">Haliovirga abyssi</name>
    <dbReference type="NCBI Taxonomy" id="2996794"/>
    <lineage>
        <taxon>Bacteria</taxon>
        <taxon>Fusobacteriati</taxon>
        <taxon>Fusobacteriota</taxon>
        <taxon>Fusobacteriia</taxon>
        <taxon>Fusobacteriales</taxon>
        <taxon>Haliovirgaceae</taxon>
        <taxon>Haliovirga</taxon>
    </lineage>
</organism>
<keyword evidence="4" id="KW-1185">Reference proteome</keyword>
<protein>
    <recommendedName>
        <fullName evidence="2">LytR/CpsA/Psr regulator C-terminal domain-containing protein</fullName>
    </recommendedName>
</protein>
<feature type="transmembrane region" description="Helical" evidence="1">
    <location>
        <begin position="12"/>
        <end position="29"/>
    </location>
</feature>
<gene>
    <name evidence="3" type="ORF">HLVA_04590</name>
</gene>
<evidence type="ECO:0000256" key="1">
    <source>
        <dbReference type="SAM" id="Phobius"/>
    </source>
</evidence>
<dbReference type="EMBL" id="AP027059">
    <property type="protein sequence ID" value="BDU49890.1"/>
    <property type="molecule type" value="Genomic_DNA"/>
</dbReference>
<evidence type="ECO:0000313" key="3">
    <source>
        <dbReference type="EMBL" id="BDU49890.1"/>
    </source>
</evidence>
<sequence length="326" mass="38890">MVRKKRKIKPRFFIILSILSGIVFYFLFLDEPLKIKKVHNIITTDNFILIKNNELYLVYDKKIGFKLPKDTIFSKTEEINKLIKRKEYRKLLLEINYFLPEKLDDYFILNEYNMKNIDIKNIPRIKIGDKLYFDSYSFSKILNGHSSNTVNLKNKNIIVDVLNGNGKSGYAKKIGELLKKKLGYRYNPANYEKYTEYSYIINKNLSKDELEKIAINLPEKYIKKMKNYSVDTLANSIVILGREKKIGFSIWIYTNKILDRKYYNKLKEKKYVRVHRSKKNRKIIKTYLEYNSEDYFTAYKMGKVLGVDNLVENNNIKNKINIYVEE</sequence>
<proteinExistence type="predicted"/>
<keyword evidence="1" id="KW-0472">Membrane</keyword>
<name>A0AAU9E0N0_9FUSO</name>
<evidence type="ECO:0000259" key="2">
    <source>
        <dbReference type="Pfam" id="PF13399"/>
    </source>
</evidence>